<comment type="caution">
    <text evidence="1">The sequence shown here is derived from an EMBL/GenBank/DDBJ whole genome shotgun (WGS) entry which is preliminary data.</text>
</comment>
<reference evidence="1" key="1">
    <citation type="journal article" date="2014" name="Front. Microbiol.">
        <title>High frequency of phylogenetically diverse reductive dehalogenase-homologous genes in deep subseafloor sedimentary metagenomes.</title>
        <authorList>
            <person name="Kawai M."/>
            <person name="Futagami T."/>
            <person name="Toyoda A."/>
            <person name="Takaki Y."/>
            <person name="Nishi S."/>
            <person name="Hori S."/>
            <person name="Arai W."/>
            <person name="Tsubouchi T."/>
            <person name="Morono Y."/>
            <person name="Uchiyama I."/>
            <person name="Ito T."/>
            <person name="Fujiyama A."/>
            <person name="Inagaki F."/>
            <person name="Takami H."/>
        </authorList>
    </citation>
    <scope>NUCLEOTIDE SEQUENCE</scope>
    <source>
        <strain evidence="1">Expedition CK06-06</strain>
    </source>
</reference>
<sequence>MSKALKIYLTLEEGRQYSQQVLQSPLIEGVRWNTGAPTLDKKIKVLKNFQHHIYPIKGWVDLKTRELRIIRKSTIPYDYLELNHNIEVETPTAMYYNEGKKVVIIKDVFDENKLIVKLPDNFTGKEKITFGEGASINIPDNS</sequence>
<accession>X1ICR3</accession>
<feature type="non-terminal residue" evidence="1">
    <location>
        <position position="142"/>
    </location>
</feature>
<proteinExistence type="predicted"/>
<gene>
    <name evidence="1" type="ORF">S03H2_66379</name>
</gene>
<organism evidence="1">
    <name type="scientific">marine sediment metagenome</name>
    <dbReference type="NCBI Taxonomy" id="412755"/>
    <lineage>
        <taxon>unclassified sequences</taxon>
        <taxon>metagenomes</taxon>
        <taxon>ecological metagenomes</taxon>
    </lineage>
</organism>
<name>X1ICR3_9ZZZZ</name>
<protein>
    <submittedName>
        <fullName evidence="1">Uncharacterized protein</fullName>
    </submittedName>
</protein>
<dbReference type="EMBL" id="BARU01043332">
    <property type="protein sequence ID" value="GAH80211.1"/>
    <property type="molecule type" value="Genomic_DNA"/>
</dbReference>
<dbReference type="AlphaFoldDB" id="X1ICR3"/>
<evidence type="ECO:0000313" key="1">
    <source>
        <dbReference type="EMBL" id="GAH80211.1"/>
    </source>
</evidence>